<evidence type="ECO:0000313" key="5">
    <source>
        <dbReference type="Proteomes" id="UP000321304"/>
    </source>
</evidence>
<dbReference type="InterPro" id="IPR002563">
    <property type="entry name" value="Flavin_Rdtase-like_dom"/>
</dbReference>
<sequence>MLSLPLITDDRELRDLYGSFASGVIAVCAILNGDPVGMTVSAFVPVSLRPPLVSVCIQNASTTWQALRTAPRVGISILAKDHDRVARQLAGKSVDRFQGIQWDATSEDAVLISDATAWVDCSLHSEIEAGDHVIALFRVHSATRHPELSPLIFHGSRFHQLHTTAAVGTT</sequence>
<evidence type="ECO:0000256" key="2">
    <source>
        <dbReference type="ARBA" id="ARBA00023002"/>
    </source>
</evidence>
<dbReference type="InterPro" id="IPR012349">
    <property type="entry name" value="Split_barrel_FMN-bd"/>
</dbReference>
<dbReference type="AlphaFoldDB" id="A0A560KX33"/>
<evidence type="ECO:0000256" key="1">
    <source>
        <dbReference type="ARBA" id="ARBA00008898"/>
    </source>
</evidence>
<comment type="similarity">
    <text evidence="1">Belongs to the non-flavoprotein flavin reductase family.</text>
</comment>
<dbReference type="Proteomes" id="UP000321304">
    <property type="component" value="Unassembled WGS sequence"/>
</dbReference>
<comment type="caution">
    <text evidence="4">The sequence shown here is derived from an EMBL/GenBank/DDBJ whole genome shotgun (WGS) entry which is preliminary data.</text>
</comment>
<reference evidence="4 5" key="1">
    <citation type="submission" date="2019-06" db="EMBL/GenBank/DDBJ databases">
        <title>Genomic Encyclopedia of Type Strains, Phase IV (KMG-V): Genome sequencing to study the core and pangenomes of soil and plant-associated prokaryotes.</title>
        <authorList>
            <person name="Whitman W."/>
        </authorList>
    </citation>
    <scope>NUCLEOTIDE SEQUENCE [LARGE SCALE GENOMIC DNA]</scope>
    <source>
        <strain evidence="4 5">BR 10355</strain>
    </source>
</reference>
<dbReference type="GO" id="GO:0042602">
    <property type="term" value="F:riboflavin reductase (NADPH) activity"/>
    <property type="evidence" value="ECO:0007669"/>
    <property type="project" value="TreeGrafter"/>
</dbReference>
<proteinExistence type="inferred from homology"/>
<name>A0A560KX33_9BRAD</name>
<evidence type="ECO:0000259" key="3">
    <source>
        <dbReference type="SMART" id="SM00903"/>
    </source>
</evidence>
<evidence type="ECO:0000313" key="4">
    <source>
        <dbReference type="EMBL" id="TWB87791.1"/>
    </source>
</evidence>
<dbReference type="EMBL" id="VITY01000020">
    <property type="protein sequence ID" value="TWB87791.1"/>
    <property type="molecule type" value="Genomic_DNA"/>
</dbReference>
<organism evidence="4 5">
    <name type="scientific">Bradyrhizobium macuxiense</name>
    <dbReference type="NCBI Taxonomy" id="1755647"/>
    <lineage>
        <taxon>Bacteria</taxon>
        <taxon>Pseudomonadati</taxon>
        <taxon>Pseudomonadota</taxon>
        <taxon>Alphaproteobacteria</taxon>
        <taxon>Hyphomicrobiales</taxon>
        <taxon>Nitrobacteraceae</taxon>
        <taxon>Bradyrhizobium</taxon>
    </lineage>
</organism>
<dbReference type="SUPFAM" id="SSF50475">
    <property type="entry name" value="FMN-binding split barrel"/>
    <property type="match status" value="1"/>
</dbReference>
<dbReference type="SMART" id="SM00903">
    <property type="entry name" value="Flavin_Reduct"/>
    <property type="match status" value="1"/>
</dbReference>
<dbReference type="Pfam" id="PF01613">
    <property type="entry name" value="Flavin_Reduct"/>
    <property type="match status" value="1"/>
</dbReference>
<protein>
    <submittedName>
        <fullName evidence="4">Flavin reductase (DIM6/NTAB) family NADH-FMN oxidoreductase RutF</fullName>
    </submittedName>
</protein>
<dbReference type="PANTHER" id="PTHR30466">
    <property type="entry name" value="FLAVIN REDUCTASE"/>
    <property type="match status" value="1"/>
</dbReference>
<dbReference type="InterPro" id="IPR050268">
    <property type="entry name" value="NADH-dep_flavin_reductase"/>
</dbReference>
<accession>A0A560KX33</accession>
<keyword evidence="2" id="KW-0560">Oxidoreductase</keyword>
<keyword evidence="5" id="KW-1185">Reference proteome</keyword>
<dbReference type="Gene3D" id="2.30.110.10">
    <property type="entry name" value="Electron Transport, Fmn-binding Protein, Chain A"/>
    <property type="match status" value="1"/>
</dbReference>
<gene>
    <name evidence="4" type="ORF">FBZ93_12089</name>
</gene>
<feature type="domain" description="Flavin reductase like" evidence="3">
    <location>
        <begin position="17"/>
        <end position="160"/>
    </location>
</feature>
<dbReference type="GO" id="GO:0010181">
    <property type="term" value="F:FMN binding"/>
    <property type="evidence" value="ECO:0007669"/>
    <property type="project" value="InterPro"/>
</dbReference>
<dbReference type="OrthoDB" id="9792858at2"/>
<dbReference type="PANTHER" id="PTHR30466:SF11">
    <property type="entry name" value="FLAVIN-DEPENDENT MONOOXYGENASE, REDUCTASE SUBUNIT HSAB"/>
    <property type="match status" value="1"/>
</dbReference>